<dbReference type="OrthoDB" id="2122982at2759"/>
<evidence type="ECO:0000256" key="1">
    <source>
        <dbReference type="SAM" id="MobiDB-lite"/>
    </source>
</evidence>
<proteinExistence type="predicted"/>
<reference evidence="2" key="1">
    <citation type="submission" date="2020-05" db="EMBL/GenBank/DDBJ databases">
        <title>Mycena genomes resolve the evolution of fungal bioluminescence.</title>
        <authorList>
            <person name="Tsai I.J."/>
        </authorList>
    </citation>
    <scope>NUCLEOTIDE SEQUENCE</scope>
    <source>
        <strain evidence="2">CCC161011</strain>
    </source>
</reference>
<dbReference type="GO" id="GO:0016301">
    <property type="term" value="F:kinase activity"/>
    <property type="evidence" value="ECO:0007669"/>
    <property type="project" value="UniProtKB-KW"/>
</dbReference>
<protein>
    <submittedName>
        <fullName evidence="2">Protein kinase domain-containing protein</fullName>
    </submittedName>
</protein>
<comment type="caution">
    <text evidence="2">The sequence shown here is derived from an EMBL/GenBank/DDBJ whole genome shotgun (WGS) entry which is preliminary data.</text>
</comment>
<feature type="region of interest" description="Disordered" evidence="1">
    <location>
        <begin position="1"/>
        <end position="39"/>
    </location>
</feature>
<evidence type="ECO:0000313" key="2">
    <source>
        <dbReference type="EMBL" id="KAF7343360.1"/>
    </source>
</evidence>
<dbReference type="InterPro" id="IPR018247">
    <property type="entry name" value="EF_Hand_1_Ca_BS"/>
</dbReference>
<accession>A0A8H7CMM8</accession>
<dbReference type="PROSITE" id="PS00018">
    <property type="entry name" value="EF_HAND_1"/>
    <property type="match status" value="1"/>
</dbReference>
<organism evidence="2 3">
    <name type="scientific">Mycena venus</name>
    <dbReference type="NCBI Taxonomy" id="2733690"/>
    <lineage>
        <taxon>Eukaryota</taxon>
        <taxon>Fungi</taxon>
        <taxon>Dikarya</taxon>
        <taxon>Basidiomycota</taxon>
        <taxon>Agaricomycotina</taxon>
        <taxon>Agaricomycetes</taxon>
        <taxon>Agaricomycetidae</taxon>
        <taxon>Agaricales</taxon>
        <taxon>Marasmiineae</taxon>
        <taxon>Mycenaceae</taxon>
        <taxon>Mycena</taxon>
    </lineage>
</organism>
<keyword evidence="3" id="KW-1185">Reference proteome</keyword>
<evidence type="ECO:0000313" key="3">
    <source>
        <dbReference type="Proteomes" id="UP000620124"/>
    </source>
</evidence>
<dbReference type="Proteomes" id="UP000620124">
    <property type="component" value="Unassembled WGS sequence"/>
</dbReference>
<dbReference type="EMBL" id="JACAZI010000016">
    <property type="protein sequence ID" value="KAF7343360.1"/>
    <property type="molecule type" value="Genomic_DNA"/>
</dbReference>
<name>A0A8H7CMM8_9AGAR</name>
<dbReference type="AlphaFoldDB" id="A0A8H7CMM8"/>
<keyword evidence="2" id="KW-0418">Kinase</keyword>
<keyword evidence="2" id="KW-0808">Transferase</keyword>
<gene>
    <name evidence="2" type="ORF">MVEN_01768300</name>
</gene>
<sequence length="904" mass="102215">MSRPAPVPQGSPHASRLRDTQGRATAPKPSSALASQVEAEDSTIDAMESYYSQVKEWKDQLDNFFAENASTINSAENVLSSVLDVENIEEKFTALAQTSKTIIAGLDILGQIHPFISLAVQAFKLAINVDATRRENDKKVLAVQLQMQDMIVVLFHLRGMPDPKKKVEGQTVEDRMSGLVQSIAKHVTSCRSACEGYKKKGFIPKMIKCKTYEDRLATYAQLFADDKREIQFTLQLYTTYGVKEINQKIDQQGTLIERTGGTQNCVNNDEVLRELFAMGGESLATRHEVHNARKLLRKELAEDVDEVLAKHIRSLSRQLEKQNDRVLHAMTSNKEEILAAFRTGLHNKISDPELQGIWREQRWPGSINGQDFVSALNEYYEEKLAKSDDSAGEAAIRSFHDSERWTLGFINTANSKLIIEAVDDDGSGSVSIREVNNFTARKPNGWSLPKWIAFWAVGWYPTVAWYKKEIERILSESTSFCQFVHPANLQAANSYFAGAAIRRVALLLRSTHSPSKKTHVEPRLKLLTDEFRMLEEELLKTRLEERSYFLDQLATVQQVIDRRRIDCYIFPLLYLLLNHHLDTMRRAGRGPLNDSEFTSMSTSLDTVFKAAESRLDELEAMFQNSVDVKERLGYFAFGMFQLLYDHFSAKDTKAEHEGADIDSAHWQDTADAVTAFPVGSADTAAFTPVNFPEFRQETFEPAYERLHTFLVDNASTISNAVDALTAVTNSDVNSIASKTTKIVELSNVLIRGLDKLVELHPFVKDAVFSFKEAIALVIQCHEQDNKVLAVTVQMQDMMIALFQLRHVHDSVILKDRLGPAIVSIAEDIISCSNECDLYMKKWTMAKMFINIFEEPFANYVTRFSEHKHKLMAAMSLRAAHTVMSIEIFQSHFLGPDVPKRDHAM</sequence>